<gene>
    <name evidence="1" type="ORF">OIU84_013134</name>
</gene>
<protein>
    <submittedName>
        <fullName evidence="1">Uncharacterized protein</fullName>
    </submittedName>
</protein>
<reference evidence="1 2" key="1">
    <citation type="journal article" date="2023" name="Int. J. Mol. Sci.">
        <title>De Novo Assembly and Annotation of 11 Diverse Shrub Willow (Salix) Genomes Reveals Novel Gene Organization in Sex-Linked Regions.</title>
        <authorList>
            <person name="Hyden B."/>
            <person name="Feng K."/>
            <person name="Yates T.B."/>
            <person name="Jawdy S."/>
            <person name="Cereghino C."/>
            <person name="Smart L.B."/>
            <person name="Muchero W."/>
        </authorList>
    </citation>
    <scope>NUCLEOTIDE SEQUENCE [LARGE SCALE GENOMIC DNA]</scope>
    <source>
        <tissue evidence="1">Shoot tip</tissue>
    </source>
</reference>
<keyword evidence="2" id="KW-1185">Reference proteome</keyword>
<comment type="caution">
    <text evidence="1">The sequence shown here is derived from an EMBL/GenBank/DDBJ whole genome shotgun (WGS) entry which is preliminary data.</text>
</comment>
<sequence>MLLSSPPPLTSSSFPLLFALFLPSICLKDERSPILLLFLLASIPIPTSPSI</sequence>
<dbReference type="AlphaFoldDB" id="A0AAD6JHA1"/>
<proteinExistence type="predicted"/>
<name>A0AAD6JHA1_9ROSI</name>
<dbReference type="Proteomes" id="UP001162972">
    <property type="component" value="Chromosome 2"/>
</dbReference>
<accession>A0AAD6JHA1</accession>
<evidence type="ECO:0000313" key="2">
    <source>
        <dbReference type="Proteomes" id="UP001162972"/>
    </source>
</evidence>
<dbReference type="EMBL" id="JAPFFJ010000017">
    <property type="protein sequence ID" value="KAJ6405098.1"/>
    <property type="molecule type" value="Genomic_DNA"/>
</dbReference>
<evidence type="ECO:0000313" key="1">
    <source>
        <dbReference type="EMBL" id="KAJ6405098.1"/>
    </source>
</evidence>
<organism evidence="1 2">
    <name type="scientific">Salix udensis</name>
    <dbReference type="NCBI Taxonomy" id="889485"/>
    <lineage>
        <taxon>Eukaryota</taxon>
        <taxon>Viridiplantae</taxon>
        <taxon>Streptophyta</taxon>
        <taxon>Embryophyta</taxon>
        <taxon>Tracheophyta</taxon>
        <taxon>Spermatophyta</taxon>
        <taxon>Magnoliopsida</taxon>
        <taxon>eudicotyledons</taxon>
        <taxon>Gunneridae</taxon>
        <taxon>Pentapetalae</taxon>
        <taxon>rosids</taxon>
        <taxon>fabids</taxon>
        <taxon>Malpighiales</taxon>
        <taxon>Salicaceae</taxon>
        <taxon>Saliceae</taxon>
        <taxon>Salix</taxon>
    </lineage>
</organism>